<dbReference type="AlphaFoldDB" id="A0A7X3LQP1"/>
<feature type="transmembrane region" description="Helical" evidence="6">
    <location>
        <begin position="28"/>
        <end position="52"/>
    </location>
</feature>
<organism evidence="7 8">
    <name type="scientific">Stappia sediminis</name>
    <dbReference type="NCBI Taxonomy" id="2692190"/>
    <lineage>
        <taxon>Bacteria</taxon>
        <taxon>Pseudomonadati</taxon>
        <taxon>Pseudomonadota</taxon>
        <taxon>Alphaproteobacteria</taxon>
        <taxon>Hyphomicrobiales</taxon>
        <taxon>Stappiaceae</taxon>
        <taxon>Stappia</taxon>
    </lineage>
</organism>
<comment type="caution">
    <text evidence="7">The sequence shown here is derived from an EMBL/GenBank/DDBJ whole genome shotgun (WGS) entry which is preliminary data.</text>
</comment>
<comment type="subcellular location">
    <subcellularLocation>
        <location evidence="1">Membrane</location>
        <topology evidence="1">Single-pass membrane protein</topology>
    </subcellularLocation>
</comment>
<dbReference type="EMBL" id="WUMV01000001">
    <property type="protein sequence ID" value="MXN63326.1"/>
    <property type="molecule type" value="Genomic_DNA"/>
</dbReference>
<keyword evidence="4 6" id="KW-0472">Membrane</keyword>
<evidence type="ECO:0000256" key="1">
    <source>
        <dbReference type="ARBA" id="ARBA00004167"/>
    </source>
</evidence>
<gene>
    <name evidence="7" type="ORF">GR183_00285</name>
</gene>
<dbReference type="PANTHER" id="PTHR30386">
    <property type="entry name" value="MEMBRANE FUSION SUBUNIT OF EMRAB-TOLC MULTIDRUG EFFLUX PUMP"/>
    <property type="match status" value="1"/>
</dbReference>
<evidence type="ECO:0000313" key="8">
    <source>
        <dbReference type="Proteomes" id="UP000433101"/>
    </source>
</evidence>
<keyword evidence="3 6" id="KW-1133">Transmembrane helix</keyword>
<accession>A0A7X3LQP1</accession>
<keyword evidence="2 6" id="KW-0812">Transmembrane</keyword>
<keyword evidence="5" id="KW-0175">Coiled coil</keyword>
<feature type="coiled-coil region" evidence="5">
    <location>
        <begin position="123"/>
        <end position="150"/>
    </location>
</feature>
<dbReference type="GO" id="GO:0016020">
    <property type="term" value="C:membrane"/>
    <property type="evidence" value="ECO:0007669"/>
    <property type="project" value="UniProtKB-SubCell"/>
</dbReference>
<protein>
    <submittedName>
        <fullName evidence="7">HlyD family efflux transporter periplasmic adaptor subunit</fullName>
    </submittedName>
</protein>
<evidence type="ECO:0000313" key="7">
    <source>
        <dbReference type="EMBL" id="MXN63326.1"/>
    </source>
</evidence>
<sequence length="375" mass="41006">MIRQIRPRTKADRFENDVRSSRPKWSRYLYFACVLAFLAYIANMIVGPMLWLQAEGLVTADRVVISLPYEAQVLDVDIKPGQAVREGQFLGQVHSPQVASVIANLASQSAATIARQAELSIKVEIANEVMKTADDRLAEAETSLKKLSGARSVVTDASYRQAVREHYDAFEEIAIRNAERRSSLAQLEKLGKAQEEAAAAMEDIRSRYMNGTISAPADGVISDTLARQGDVIRPGEPLAEMFVGGKFVLAYLETGTLYSVRPGERVTVKSGFASSPGTIVEILPLTVQLPDEFQKTFQPTARGQVVRIALDNQTVFPLLTKITVSGEKLIPGNDTITTTRIASAVSRMASAVADIFTEGKANADEMKLTQKSNIR</sequence>
<dbReference type="Proteomes" id="UP000433101">
    <property type="component" value="Unassembled WGS sequence"/>
</dbReference>
<dbReference type="Gene3D" id="2.40.50.100">
    <property type="match status" value="1"/>
</dbReference>
<name>A0A7X3LQP1_9HYPH</name>
<keyword evidence="8" id="KW-1185">Reference proteome</keyword>
<evidence type="ECO:0000256" key="5">
    <source>
        <dbReference type="SAM" id="Coils"/>
    </source>
</evidence>
<evidence type="ECO:0000256" key="2">
    <source>
        <dbReference type="ARBA" id="ARBA00022692"/>
    </source>
</evidence>
<evidence type="ECO:0000256" key="3">
    <source>
        <dbReference type="ARBA" id="ARBA00022989"/>
    </source>
</evidence>
<evidence type="ECO:0000256" key="6">
    <source>
        <dbReference type="SAM" id="Phobius"/>
    </source>
</evidence>
<dbReference type="PANTHER" id="PTHR30386:SF26">
    <property type="entry name" value="TRANSPORT PROTEIN COMB"/>
    <property type="match status" value="1"/>
</dbReference>
<dbReference type="InterPro" id="IPR050739">
    <property type="entry name" value="MFP"/>
</dbReference>
<proteinExistence type="predicted"/>
<evidence type="ECO:0000256" key="4">
    <source>
        <dbReference type="ARBA" id="ARBA00023136"/>
    </source>
</evidence>
<dbReference type="RefSeq" id="WP_160773588.1">
    <property type="nucleotide sequence ID" value="NZ_WUMV01000001.1"/>
</dbReference>
<reference evidence="7 8" key="1">
    <citation type="submission" date="2019-12" db="EMBL/GenBank/DDBJ databases">
        <authorList>
            <person name="Li M."/>
        </authorList>
    </citation>
    <scope>NUCLEOTIDE SEQUENCE [LARGE SCALE GENOMIC DNA]</scope>
    <source>
        <strain evidence="7 8">GBMRC 2046</strain>
    </source>
</reference>
<dbReference type="Gene3D" id="1.10.287.470">
    <property type="entry name" value="Helix hairpin bin"/>
    <property type="match status" value="1"/>
</dbReference>